<evidence type="ECO:0000313" key="11">
    <source>
        <dbReference type="EMBL" id="SHL27731.1"/>
    </source>
</evidence>
<dbReference type="OrthoDB" id="9801517at2"/>
<keyword evidence="5" id="KW-0809">Transit peptide</keyword>
<gene>
    <name evidence="10" type="ORF">GCM10010984_00480</name>
    <name evidence="11" type="ORF">SAMN05443634_107244</name>
</gene>
<reference evidence="13" key="4">
    <citation type="journal article" date="2019" name="Int. J. Syst. Evol. Microbiol.">
        <title>The Global Catalogue of Microorganisms (GCM) 10K type strain sequencing project: providing services to taxonomists for standard genome sequencing and annotation.</title>
        <authorList>
            <consortium name="The Broad Institute Genomics Platform"/>
            <consortium name="The Broad Institute Genome Sequencing Center for Infectious Disease"/>
            <person name="Wu L."/>
            <person name="Ma J."/>
        </authorList>
    </citation>
    <scope>NUCLEOTIDE SEQUENCE [LARGE SCALE GENOMIC DNA]</scope>
    <source>
        <strain evidence="13">CGMCC 1.12707</strain>
    </source>
</reference>
<evidence type="ECO:0000313" key="13">
    <source>
        <dbReference type="Proteomes" id="UP000650994"/>
    </source>
</evidence>
<dbReference type="InterPro" id="IPR049427">
    <property type="entry name" value="Acyl-ACP_TE_C"/>
</dbReference>
<evidence type="ECO:0000313" key="12">
    <source>
        <dbReference type="Proteomes" id="UP000184120"/>
    </source>
</evidence>
<keyword evidence="13" id="KW-1185">Reference proteome</keyword>
<dbReference type="PANTHER" id="PTHR31727">
    <property type="entry name" value="OLEOYL-ACYL CARRIER PROTEIN THIOESTERASE 1, CHLOROPLASTIC"/>
    <property type="match status" value="1"/>
</dbReference>
<dbReference type="SUPFAM" id="SSF54637">
    <property type="entry name" value="Thioesterase/thiol ester dehydrase-isomerase"/>
    <property type="match status" value="2"/>
</dbReference>
<dbReference type="Proteomes" id="UP000184120">
    <property type="component" value="Unassembled WGS sequence"/>
</dbReference>
<accession>A0A1M6ZB69</accession>
<dbReference type="AlphaFoldDB" id="A0A1M6ZB69"/>
<evidence type="ECO:0000259" key="9">
    <source>
        <dbReference type="Pfam" id="PF20791"/>
    </source>
</evidence>
<dbReference type="GO" id="GO:0016297">
    <property type="term" value="F:fatty acyl-[ACP] hydrolase activity"/>
    <property type="evidence" value="ECO:0007669"/>
    <property type="project" value="InterPro"/>
</dbReference>
<evidence type="ECO:0000313" key="10">
    <source>
        <dbReference type="EMBL" id="GGE86564.1"/>
    </source>
</evidence>
<dbReference type="InterPro" id="IPR002864">
    <property type="entry name" value="Acyl-ACP_thioesterase_NHD"/>
</dbReference>
<sequence>MPISENFKSIHTKKWEIFFSQCDPTAQLKLTQLANLFQLTASEHATKGGLGFEDLQKDNQSWVMNRIRIEIDELPFWNDIVEVETWIEILKGAKSIRDFSILKNGKKLVNATSLWAVFNTNKRRPDILQIDSSHIERFPDRKPTKQEISILEKDFEADLKTNYKVKFSDLDIVNHVNNTKYLEWCLDTIEPEVLLNHQIKAIEMNFLKELNLFDEIEIHQQKNKNGILFRIQHQDKINFLCNIEL</sequence>
<dbReference type="Gene3D" id="3.10.129.10">
    <property type="entry name" value="Hotdog Thioesterase"/>
    <property type="match status" value="2"/>
</dbReference>
<evidence type="ECO:0000256" key="7">
    <source>
        <dbReference type="ARBA" id="ARBA00023160"/>
    </source>
</evidence>
<dbReference type="Pfam" id="PF20791">
    <property type="entry name" value="Acyl-ACP_TE_C"/>
    <property type="match status" value="1"/>
</dbReference>
<keyword evidence="2" id="KW-0444">Lipid biosynthesis</keyword>
<reference evidence="11" key="3">
    <citation type="submission" date="2016-11" db="EMBL/GenBank/DDBJ databases">
        <authorList>
            <person name="Jaros S."/>
            <person name="Januszkiewicz K."/>
            <person name="Wedrychowicz H."/>
        </authorList>
    </citation>
    <scope>NUCLEOTIDE SEQUENCE [LARGE SCALE GENOMIC DNA]</scope>
    <source>
        <strain evidence="11">DSM 27989</strain>
    </source>
</reference>
<dbReference type="InterPro" id="IPR029069">
    <property type="entry name" value="HotDog_dom_sf"/>
</dbReference>
<evidence type="ECO:0000256" key="1">
    <source>
        <dbReference type="ARBA" id="ARBA00006500"/>
    </source>
</evidence>
<dbReference type="GO" id="GO:0000036">
    <property type="term" value="F:acyl carrier activity"/>
    <property type="evidence" value="ECO:0007669"/>
    <property type="project" value="TreeGrafter"/>
</dbReference>
<reference evidence="10" key="5">
    <citation type="submission" date="2024-05" db="EMBL/GenBank/DDBJ databases">
        <authorList>
            <person name="Sun Q."/>
            <person name="Zhou Y."/>
        </authorList>
    </citation>
    <scope>NUCLEOTIDE SEQUENCE</scope>
    <source>
        <strain evidence="10">CGMCC 1.12707</strain>
    </source>
</reference>
<feature type="domain" description="Acyl-ACP thioesterase-like C-terminal" evidence="9">
    <location>
        <begin position="154"/>
        <end position="237"/>
    </location>
</feature>
<dbReference type="InterPro" id="IPR045023">
    <property type="entry name" value="FATA/B"/>
</dbReference>
<keyword evidence="4" id="KW-0276">Fatty acid metabolism</keyword>
<keyword evidence="3" id="KW-0378">Hydrolase</keyword>
<comment type="similarity">
    <text evidence="1">Belongs to the acyl-ACP thioesterase family.</text>
</comment>
<dbReference type="EMBL" id="FRBH01000007">
    <property type="protein sequence ID" value="SHL27731.1"/>
    <property type="molecule type" value="Genomic_DNA"/>
</dbReference>
<dbReference type="RefSeq" id="WP_072932449.1">
    <property type="nucleotide sequence ID" value="NZ_BMFL01000001.1"/>
</dbReference>
<keyword evidence="7" id="KW-0275">Fatty acid biosynthesis</keyword>
<dbReference type="Pfam" id="PF01643">
    <property type="entry name" value="Acyl-ACP_TE"/>
    <property type="match status" value="1"/>
</dbReference>
<organism evidence="11 12">
    <name type="scientific">Chishuiella changwenlii</name>
    <dbReference type="NCBI Taxonomy" id="1434701"/>
    <lineage>
        <taxon>Bacteria</taxon>
        <taxon>Pseudomonadati</taxon>
        <taxon>Bacteroidota</taxon>
        <taxon>Flavobacteriia</taxon>
        <taxon>Flavobacteriales</taxon>
        <taxon>Weeksellaceae</taxon>
        <taxon>Chishuiella</taxon>
    </lineage>
</organism>
<dbReference type="STRING" id="1434701.SAMN05443634_107244"/>
<evidence type="ECO:0000256" key="3">
    <source>
        <dbReference type="ARBA" id="ARBA00022801"/>
    </source>
</evidence>
<dbReference type="Proteomes" id="UP000650994">
    <property type="component" value="Unassembled WGS sequence"/>
</dbReference>
<protein>
    <submittedName>
        <fullName evidence="11">Acyl-ACP thioesterase</fullName>
    </submittedName>
</protein>
<feature type="domain" description="Acyl-ACP thioesterase N-terminal hotdog" evidence="8">
    <location>
        <begin position="10"/>
        <end position="126"/>
    </location>
</feature>
<keyword evidence="6" id="KW-0443">Lipid metabolism</keyword>
<evidence type="ECO:0000256" key="2">
    <source>
        <dbReference type="ARBA" id="ARBA00022516"/>
    </source>
</evidence>
<dbReference type="PANTHER" id="PTHR31727:SF6">
    <property type="entry name" value="OLEOYL-ACYL CARRIER PROTEIN THIOESTERASE 1, CHLOROPLASTIC"/>
    <property type="match status" value="1"/>
</dbReference>
<dbReference type="CDD" id="cd00586">
    <property type="entry name" value="4HBT"/>
    <property type="match status" value="1"/>
</dbReference>
<reference evidence="10" key="1">
    <citation type="journal article" date="2014" name="Int. J. Syst. Evol. Microbiol.">
        <title>Complete genome of a new Firmicutes species belonging to the dominant human colonic microbiota ('Ruminococcus bicirculans') reveals two chromosomes and a selective capacity to utilize plant glucans.</title>
        <authorList>
            <consortium name="NISC Comparative Sequencing Program"/>
            <person name="Wegmann U."/>
            <person name="Louis P."/>
            <person name="Goesmann A."/>
            <person name="Henrissat B."/>
            <person name="Duncan S.H."/>
            <person name="Flint H.J."/>
        </authorList>
    </citation>
    <scope>NUCLEOTIDE SEQUENCE</scope>
    <source>
        <strain evidence="10">CGMCC 1.12707</strain>
    </source>
</reference>
<evidence type="ECO:0000256" key="5">
    <source>
        <dbReference type="ARBA" id="ARBA00022946"/>
    </source>
</evidence>
<reference evidence="12" key="2">
    <citation type="submission" date="2016-11" db="EMBL/GenBank/DDBJ databases">
        <authorList>
            <person name="Varghese N."/>
            <person name="Submissions S."/>
        </authorList>
    </citation>
    <scope>NUCLEOTIDE SEQUENCE [LARGE SCALE GENOMIC DNA]</scope>
    <source>
        <strain evidence="12">DSM 27989</strain>
    </source>
</reference>
<proteinExistence type="inferred from homology"/>
<evidence type="ECO:0000256" key="4">
    <source>
        <dbReference type="ARBA" id="ARBA00022832"/>
    </source>
</evidence>
<evidence type="ECO:0000256" key="6">
    <source>
        <dbReference type="ARBA" id="ARBA00023098"/>
    </source>
</evidence>
<evidence type="ECO:0000259" key="8">
    <source>
        <dbReference type="Pfam" id="PF01643"/>
    </source>
</evidence>
<name>A0A1M6ZB69_9FLAO</name>
<dbReference type="EMBL" id="BMFL01000001">
    <property type="protein sequence ID" value="GGE86564.1"/>
    <property type="molecule type" value="Genomic_DNA"/>
</dbReference>